<dbReference type="Pfam" id="PF01925">
    <property type="entry name" value="TauE"/>
    <property type="match status" value="1"/>
</dbReference>
<feature type="transmembrane region" description="Helical" evidence="5">
    <location>
        <begin position="172"/>
        <end position="197"/>
    </location>
</feature>
<feature type="transmembrane region" description="Helical" evidence="5">
    <location>
        <begin position="20"/>
        <end position="41"/>
    </location>
</feature>
<feature type="transmembrane region" description="Helical" evidence="5">
    <location>
        <begin position="80"/>
        <end position="101"/>
    </location>
</feature>
<dbReference type="PANTHER" id="PTHR43483:SF3">
    <property type="entry name" value="MEMBRANE TRANSPORTER PROTEIN HI_0806-RELATED"/>
    <property type="match status" value="1"/>
</dbReference>
<evidence type="ECO:0000256" key="5">
    <source>
        <dbReference type="RuleBase" id="RU363041"/>
    </source>
</evidence>
<gene>
    <name evidence="6" type="ORF">ENJ96_04545</name>
</gene>
<comment type="similarity">
    <text evidence="5">Belongs to the 4-toluene sulfonate uptake permease (TSUP) (TC 2.A.102) family.</text>
</comment>
<accession>A0A7V5NZT4</accession>
<proteinExistence type="inferred from homology"/>
<comment type="caution">
    <text evidence="6">The sequence shown here is derived from an EMBL/GenBank/DDBJ whole genome shotgun (WGS) entry which is preliminary data.</text>
</comment>
<dbReference type="InterPro" id="IPR002781">
    <property type="entry name" value="TM_pro_TauE-like"/>
</dbReference>
<protein>
    <recommendedName>
        <fullName evidence="5">Probable membrane transporter protein</fullName>
    </recommendedName>
</protein>
<feature type="transmembrane region" description="Helical" evidence="5">
    <location>
        <begin position="243"/>
        <end position="260"/>
    </location>
</feature>
<evidence type="ECO:0000256" key="1">
    <source>
        <dbReference type="ARBA" id="ARBA00004141"/>
    </source>
</evidence>
<dbReference type="AlphaFoldDB" id="A0A7V5NZT4"/>
<keyword evidence="3 5" id="KW-1133">Transmembrane helix</keyword>
<feature type="transmembrane region" description="Helical" evidence="5">
    <location>
        <begin position="272"/>
        <end position="292"/>
    </location>
</feature>
<keyword evidence="5" id="KW-1003">Cell membrane</keyword>
<evidence type="ECO:0000313" key="6">
    <source>
        <dbReference type="EMBL" id="HHI97101.1"/>
    </source>
</evidence>
<evidence type="ECO:0000256" key="3">
    <source>
        <dbReference type="ARBA" id="ARBA00022989"/>
    </source>
</evidence>
<organism evidence="6">
    <name type="scientific">Thermodesulfatator atlanticus</name>
    <dbReference type="NCBI Taxonomy" id="501497"/>
    <lineage>
        <taxon>Bacteria</taxon>
        <taxon>Pseudomonadati</taxon>
        <taxon>Thermodesulfobacteriota</taxon>
        <taxon>Thermodesulfobacteria</taxon>
        <taxon>Thermodesulfobacteriales</taxon>
        <taxon>Thermodesulfatatoraceae</taxon>
        <taxon>Thermodesulfatator</taxon>
    </lineage>
</organism>
<reference evidence="6" key="1">
    <citation type="journal article" date="2020" name="mSystems">
        <title>Genome- and Community-Level Interaction Insights into Carbon Utilization and Element Cycling Functions of Hydrothermarchaeota in Hydrothermal Sediment.</title>
        <authorList>
            <person name="Zhou Z."/>
            <person name="Liu Y."/>
            <person name="Xu W."/>
            <person name="Pan J."/>
            <person name="Luo Z.H."/>
            <person name="Li M."/>
        </authorList>
    </citation>
    <scope>NUCLEOTIDE SEQUENCE [LARGE SCALE GENOMIC DNA]</scope>
    <source>
        <strain evidence="6">HyVt-533</strain>
    </source>
</reference>
<evidence type="ECO:0000256" key="4">
    <source>
        <dbReference type="ARBA" id="ARBA00023136"/>
    </source>
</evidence>
<sequence length="293" mass="31359">MSLKITFPSGVTTWVFLPPLVALFLAFFGAMAGVTGAFLLLPFQMSVLGYTAPGVSGTNFLYNIFAIPGTIWRYAREGRLNWPLALTISLGSLPGIGLGYFIRVRYLADPTRFKPFAGLVLLYLAVRLGFDLKRKGLARPPLKAKIHTLSFSMKEACFEFAGRVYAFPPWQVFLLSLLVGVAGGAYGIGGGAILAPYCVGVLKLPVHTVAGASLFGTLVCSVAGVIFYTLGLGAGGLATRPDFLLGFLFGLGGLAGGYLGARTQKFVPERPIKWGLFLVVSAVALRYLSLIFR</sequence>
<dbReference type="Proteomes" id="UP000886101">
    <property type="component" value="Unassembled WGS sequence"/>
</dbReference>
<evidence type="ECO:0000256" key="2">
    <source>
        <dbReference type="ARBA" id="ARBA00022692"/>
    </source>
</evidence>
<feature type="transmembrane region" description="Helical" evidence="5">
    <location>
        <begin position="209"/>
        <end position="231"/>
    </location>
</feature>
<comment type="subcellular location">
    <subcellularLocation>
        <location evidence="5">Cell membrane</location>
        <topology evidence="5">Multi-pass membrane protein</topology>
    </subcellularLocation>
    <subcellularLocation>
        <location evidence="1">Membrane</location>
        <topology evidence="1">Multi-pass membrane protein</topology>
    </subcellularLocation>
</comment>
<feature type="transmembrane region" description="Helical" evidence="5">
    <location>
        <begin position="113"/>
        <end position="130"/>
    </location>
</feature>
<dbReference type="EMBL" id="DROK01000133">
    <property type="protein sequence ID" value="HHI97101.1"/>
    <property type="molecule type" value="Genomic_DNA"/>
</dbReference>
<keyword evidence="2 5" id="KW-0812">Transmembrane</keyword>
<keyword evidence="4 5" id="KW-0472">Membrane</keyword>
<dbReference type="PANTHER" id="PTHR43483">
    <property type="entry name" value="MEMBRANE TRANSPORTER PROTEIN HI_0806-RELATED"/>
    <property type="match status" value="1"/>
</dbReference>
<name>A0A7V5NZT4_9BACT</name>
<dbReference type="GO" id="GO:0005886">
    <property type="term" value="C:plasma membrane"/>
    <property type="evidence" value="ECO:0007669"/>
    <property type="project" value="UniProtKB-SubCell"/>
</dbReference>